<dbReference type="PANTHER" id="PTHR28578:SF2">
    <property type="entry name" value="MITOTIC-SPINDLE ORGANIZING PROTEIN 2"/>
    <property type="match status" value="1"/>
</dbReference>
<reference evidence="7 8" key="1">
    <citation type="journal article" date="2009" name="Science">
        <title>Genome sequence, comparative analysis, and population genetics of the domestic horse.</title>
        <authorList>
            <consortium name="Broad Institute Genome Sequencing Platform"/>
            <consortium name="Broad Institute Whole Genome Assembly Team"/>
            <person name="Wade C.M."/>
            <person name="Giulotto E."/>
            <person name="Sigurdsson S."/>
            <person name="Zoli M."/>
            <person name="Gnerre S."/>
            <person name="Imsland F."/>
            <person name="Lear T.L."/>
            <person name="Adelson D.L."/>
            <person name="Bailey E."/>
            <person name="Bellone R.R."/>
            <person name="Bloecker H."/>
            <person name="Distl O."/>
            <person name="Edgar R.C."/>
            <person name="Garber M."/>
            <person name="Leeb T."/>
            <person name="Mauceli E."/>
            <person name="MacLeod J.N."/>
            <person name="Penedo M.C.T."/>
            <person name="Raison J.M."/>
            <person name="Sharpe T."/>
            <person name="Vogel J."/>
            <person name="Andersson L."/>
            <person name="Antczak D.F."/>
            <person name="Biagi T."/>
            <person name="Binns M.M."/>
            <person name="Chowdhary B.P."/>
            <person name="Coleman S.J."/>
            <person name="Della Valle G."/>
            <person name="Fryc S."/>
            <person name="Guerin G."/>
            <person name="Hasegawa T."/>
            <person name="Hill E.W."/>
            <person name="Jurka J."/>
            <person name="Kiialainen A."/>
            <person name="Lindgren G."/>
            <person name="Liu J."/>
            <person name="Magnani E."/>
            <person name="Mickelson J.R."/>
            <person name="Murray J."/>
            <person name="Nergadze S.G."/>
            <person name="Onofrio R."/>
            <person name="Pedroni S."/>
            <person name="Piras M.F."/>
            <person name="Raudsepp T."/>
            <person name="Rocchi M."/>
            <person name="Roeed K.H."/>
            <person name="Ryder O.A."/>
            <person name="Searle S."/>
            <person name="Skow L."/>
            <person name="Swinburne J.E."/>
            <person name="Syvaenen A.C."/>
            <person name="Tozaki T."/>
            <person name="Valberg S.J."/>
            <person name="Vaudin M."/>
            <person name="White J.R."/>
            <person name="Zody M.C."/>
            <person name="Lander E.S."/>
            <person name="Lindblad-Toh K."/>
        </authorList>
    </citation>
    <scope>NUCLEOTIDE SEQUENCE [LARGE SCALE GENOMIC DNA]</scope>
    <source>
        <strain evidence="7 8">Thoroughbred</strain>
    </source>
</reference>
<dbReference type="InterPro" id="IPR024332">
    <property type="entry name" value="MOZART2"/>
</dbReference>
<name>A0A3Q2HK50_HORSE</name>
<dbReference type="GeneTree" id="ENSGT00970000194236"/>
<reference evidence="7" key="2">
    <citation type="submission" date="2025-08" db="UniProtKB">
        <authorList>
            <consortium name="Ensembl"/>
        </authorList>
    </citation>
    <scope>IDENTIFICATION</scope>
    <source>
        <strain evidence="7">Thoroughbred</strain>
    </source>
</reference>
<evidence type="ECO:0000256" key="2">
    <source>
        <dbReference type="ARBA" id="ARBA00004300"/>
    </source>
</evidence>
<evidence type="ECO:0000256" key="6">
    <source>
        <dbReference type="SAM" id="MobiDB-lite"/>
    </source>
</evidence>
<dbReference type="Ensembl" id="ENSECAT00000043361.1">
    <property type="protein sequence ID" value="ENSECAP00000034979.1"/>
    <property type="gene ID" value="ENSECAG00000037194.1"/>
</dbReference>
<reference evidence="7" key="3">
    <citation type="submission" date="2025-09" db="UniProtKB">
        <authorList>
            <consortium name="Ensembl"/>
        </authorList>
    </citation>
    <scope>IDENTIFICATION</scope>
    <source>
        <strain evidence="7">Thoroughbred</strain>
    </source>
</reference>
<dbReference type="InParanoid" id="A0A3Q2HK50"/>
<dbReference type="GO" id="GO:0005819">
    <property type="term" value="C:spindle"/>
    <property type="evidence" value="ECO:0000318"/>
    <property type="project" value="GO_Central"/>
</dbReference>
<dbReference type="AlphaFoldDB" id="A0A3Q2HK50"/>
<dbReference type="PANTHER" id="PTHR28578">
    <property type="entry name" value="MITOTIC-SPINDLE ORGANIZING PROTEIN 2A-RELATED"/>
    <property type="match status" value="1"/>
</dbReference>
<keyword evidence="4" id="KW-0963">Cytoplasm</keyword>
<evidence type="ECO:0000313" key="8">
    <source>
        <dbReference type="Proteomes" id="UP000002281"/>
    </source>
</evidence>
<proteinExistence type="inferred from homology"/>
<dbReference type="OMA" id="MLRPCAK"/>
<evidence type="ECO:0000256" key="5">
    <source>
        <dbReference type="ARBA" id="ARBA00023212"/>
    </source>
</evidence>
<comment type="similarity">
    <text evidence="3">Belongs to the MOZART2 family.</text>
</comment>
<evidence type="ECO:0000256" key="4">
    <source>
        <dbReference type="ARBA" id="ARBA00022490"/>
    </source>
</evidence>
<evidence type="ECO:0000313" key="7">
    <source>
        <dbReference type="Ensembl" id="ENSECAP00000034979.1"/>
    </source>
</evidence>
<keyword evidence="8" id="KW-1185">Reference proteome</keyword>
<dbReference type="PaxDb" id="9796-ENSECAP00000034979"/>
<dbReference type="GO" id="GO:0005813">
    <property type="term" value="C:centrosome"/>
    <property type="evidence" value="ECO:0000318"/>
    <property type="project" value="GO_Central"/>
</dbReference>
<sequence length="76" mass="7653">MLRPCAKQRLPSEPQVPPAVSAPIERRNKGSGALSGGQALAECGGQEGSSQRMSCQPIAARLLVGGMGKSPPGSGP</sequence>
<evidence type="ECO:0000256" key="1">
    <source>
        <dbReference type="ARBA" id="ARBA00004186"/>
    </source>
</evidence>
<comment type="subcellular location">
    <subcellularLocation>
        <location evidence="2">Cytoplasm</location>
        <location evidence="2">Cytoskeleton</location>
        <location evidence="2">Microtubule organizing center</location>
        <location evidence="2">Centrosome</location>
    </subcellularLocation>
    <subcellularLocation>
        <location evidence="1">Cytoplasm</location>
        <location evidence="1">Cytoskeleton</location>
        <location evidence="1">Spindle</location>
    </subcellularLocation>
</comment>
<protein>
    <submittedName>
        <fullName evidence="7">Uncharacterized protein</fullName>
    </submittedName>
</protein>
<dbReference type="Bgee" id="ENSECAG00000037194">
    <property type="expression patterns" value="Expressed in cerebellum and 16 other cell types or tissues"/>
</dbReference>
<feature type="compositionally biased region" description="Low complexity" evidence="6">
    <location>
        <begin position="30"/>
        <end position="41"/>
    </location>
</feature>
<organism evidence="7 8">
    <name type="scientific">Equus caballus</name>
    <name type="common">Horse</name>
    <dbReference type="NCBI Taxonomy" id="9796"/>
    <lineage>
        <taxon>Eukaryota</taxon>
        <taxon>Metazoa</taxon>
        <taxon>Chordata</taxon>
        <taxon>Craniata</taxon>
        <taxon>Vertebrata</taxon>
        <taxon>Euteleostomi</taxon>
        <taxon>Mammalia</taxon>
        <taxon>Eutheria</taxon>
        <taxon>Laurasiatheria</taxon>
        <taxon>Perissodactyla</taxon>
        <taxon>Equidae</taxon>
        <taxon>Equus</taxon>
    </lineage>
</organism>
<evidence type="ECO:0000256" key="3">
    <source>
        <dbReference type="ARBA" id="ARBA00007286"/>
    </source>
</evidence>
<keyword evidence="5" id="KW-0206">Cytoskeleton</keyword>
<accession>A0A3Q2HK50</accession>
<dbReference type="Proteomes" id="UP000002281">
    <property type="component" value="Chromosome 8"/>
</dbReference>
<feature type="region of interest" description="Disordered" evidence="6">
    <location>
        <begin position="1"/>
        <end position="54"/>
    </location>
</feature>